<dbReference type="InterPro" id="IPR007410">
    <property type="entry name" value="LpqE-like"/>
</dbReference>
<evidence type="ECO:0000313" key="2">
    <source>
        <dbReference type="Proteomes" id="UP000460298"/>
    </source>
</evidence>
<dbReference type="InterPro" id="IPR036182">
    <property type="entry name" value="PCuAC_sf"/>
</dbReference>
<name>A0A833H2A8_9LEPT</name>
<dbReference type="InterPro" id="IPR058248">
    <property type="entry name" value="Lxx211020-like"/>
</dbReference>
<dbReference type="SUPFAM" id="SSF110087">
    <property type="entry name" value="DR1885-like metal-binding protein"/>
    <property type="match status" value="1"/>
</dbReference>
<dbReference type="AlphaFoldDB" id="A0A833H2A8"/>
<gene>
    <name evidence="1" type="ORF">F9K24_07730</name>
</gene>
<comment type="caution">
    <text evidence="1">The sequence shown here is derived from an EMBL/GenBank/DDBJ whole genome shotgun (WGS) entry which is preliminary data.</text>
</comment>
<dbReference type="PANTHER" id="PTHR36302">
    <property type="entry name" value="BLR7088 PROTEIN"/>
    <property type="match status" value="1"/>
</dbReference>
<dbReference type="Proteomes" id="UP000460298">
    <property type="component" value="Unassembled WGS sequence"/>
</dbReference>
<dbReference type="PANTHER" id="PTHR36302:SF1">
    <property type="entry name" value="COPPER CHAPERONE PCU(A)C"/>
    <property type="match status" value="1"/>
</dbReference>
<dbReference type="Pfam" id="PF04314">
    <property type="entry name" value="PCuAC"/>
    <property type="match status" value="1"/>
</dbReference>
<dbReference type="Gene3D" id="2.60.40.1890">
    <property type="entry name" value="PCu(A)C copper chaperone"/>
    <property type="match status" value="1"/>
</dbReference>
<proteinExistence type="predicted"/>
<accession>A0A833H2A8</accession>
<dbReference type="EMBL" id="WBUI01000006">
    <property type="protein sequence ID" value="KAB2933228.1"/>
    <property type="molecule type" value="Genomic_DNA"/>
</dbReference>
<evidence type="ECO:0000313" key="1">
    <source>
        <dbReference type="EMBL" id="KAB2933228.1"/>
    </source>
</evidence>
<sequence length="183" mass="20302">MGLDGLNIPGREYSAAKACRHRILHRHLENTFLSERGAEDVTMRRFPAFLGIVSGILLLFACSPQNTLRFEDMHIAYTPSPVLGMYGAIHNGTENALVLESVRSDRFKRIEIHQTTTSEGRMRMERIDTLTIPARSAVELAPGKAHIMLFEATQPVKNGEIIPVTITLSGTTHSLEVLVRGNP</sequence>
<reference evidence="1 2" key="1">
    <citation type="submission" date="2019-10" db="EMBL/GenBank/DDBJ databases">
        <title>Extracellular Electron Transfer in a Candidatus Methanoperedens spp. Enrichment Culture.</title>
        <authorList>
            <person name="Berger S."/>
            <person name="Rangel Shaw D."/>
            <person name="Berben T."/>
            <person name="In 'T Zandt M."/>
            <person name="Frank J."/>
            <person name="Reimann J."/>
            <person name="Jetten M.S.M."/>
            <person name="Welte C.U."/>
        </authorList>
    </citation>
    <scope>NUCLEOTIDE SEQUENCE [LARGE SCALE GENOMIC DNA]</scope>
    <source>
        <strain evidence="1">SB12</strain>
    </source>
</reference>
<organism evidence="1 2">
    <name type="scientific">Leptonema illini</name>
    <dbReference type="NCBI Taxonomy" id="183"/>
    <lineage>
        <taxon>Bacteria</taxon>
        <taxon>Pseudomonadati</taxon>
        <taxon>Spirochaetota</taxon>
        <taxon>Spirochaetia</taxon>
        <taxon>Leptospirales</taxon>
        <taxon>Leptospiraceae</taxon>
        <taxon>Leptonema</taxon>
    </lineage>
</organism>
<protein>
    <submittedName>
        <fullName evidence="1">Copper chaperone PCu(A)C</fullName>
    </submittedName>
</protein>